<evidence type="ECO:0000313" key="2">
    <source>
        <dbReference type="Proteomes" id="UP000887013"/>
    </source>
</evidence>
<dbReference type="AlphaFoldDB" id="A0A8X6Q9D8"/>
<sequence>MSSFLRHWRACSRPSCAVVAAPRPEQPLENDGRHGLRFFVPREAECCCLGSSRGYVRSFGDGHCRLRLTGPPPFHLRRRFKRRERFGGWWSEICVGLFPESSDVRG</sequence>
<comment type="caution">
    <text evidence="1">The sequence shown here is derived from an EMBL/GenBank/DDBJ whole genome shotgun (WGS) entry which is preliminary data.</text>
</comment>
<keyword evidence="2" id="KW-1185">Reference proteome</keyword>
<accession>A0A8X6Q9D8</accession>
<reference evidence="1" key="1">
    <citation type="submission" date="2020-08" db="EMBL/GenBank/DDBJ databases">
        <title>Multicomponent nature underlies the extraordinary mechanical properties of spider dragline silk.</title>
        <authorList>
            <person name="Kono N."/>
            <person name="Nakamura H."/>
            <person name="Mori M."/>
            <person name="Yoshida Y."/>
            <person name="Ohtoshi R."/>
            <person name="Malay A.D."/>
            <person name="Moran D.A.P."/>
            <person name="Tomita M."/>
            <person name="Numata K."/>
            <person name="Arakawa K."/>
        </authorList>
    </citation>
    <scope>NUCLEOTIDE SEQUENCE</scope>
</reference>
<protein>
    <submittedName>
        <fullName evidence="1">Uncharacterized protein</fullName>
    </submittedName>
</protein>
<proteinExistence type="predicted"/>
<dbReference type="Proteomes" id="UP000887013">
    <property type="component" value="Unassembled WGS sequence"/>
</dbReference>
<organism evidence="1 2">
    <name type="scientific">Nephila pilipes</name>
    <name type="common">Giant wood spider</name>
    <name type="synonym">Nephila maculata</name>
    <dbReference type="NCBI Taxonomy" id="299642"/>
    <lineage>
        <taxon>Eukaryota</taxon>
        <taxon>Metazoa</taxon>
        <taxon>Ecdysozoa</taxon>
        <taxon>Arthropoda</taxon>
        <taxon>Chelicerata</taxon>
        <taxon>Arachnida</taxon>
        <taxon>Araneae</taxon>
        <taxon>Araneomorphae</taxon>
        <taxon>Entelegynae</taxon>
        <taxon>Araneoidea</taxon>
        <taxon>Nephilidae</taxon>
        <taxon>Nephila</taxon>
    </lineage>
</organism>
<dbReference type="EMBL" id="BMAW01077430">
    <property type="protein sequence ID" value="GFU06351.1"/>
    <property type="molecule type" value="Genomic_DNA"/>
</dbReference>
<gene>
    <name evidence="1" type="ORF">NPIL_41301</name>
</gene>
<evidence type="ECO:0000313" key="1">
    <source>
        <dbReference type="EMBL" id="GFU06351.1"/>
    </source>
</evidence>
<name>A0A8X6Q9D8_NEPPI</name>